<dbReference type="EMBL" id="VSSQ01000514">
    <property type="protein sequence ID" value="MPL96557.1"/>
    <property type="molecule type" value="Genomic_DNA"/>
</dbReference>
<gene>
    <name evidence="1" type="ORF">SDC9_42739</name>
</gene>
<reference evidence="1" key="1">
    <citation type="submission" date="2019-08" db="EMBL/GenBank/DDBJ databases">
        <authorList>
            <person name="Kucharzyk K."/>
            <person name="Murdoch R.W."/>
            <person name="Higgins S."/>
            <person name="Loffler F."/>
        </authorList>
    </citation>
    <scope>NUCLEOTIDE SEQUENCE</scope>
</reference>
<organism evidence="1">
    <name type="scientific">bioreactor metagenome</name>
    <dbReference type="NCBI Taxonomy" id="1076179"/>
    <lineage>
        <taxon>unclassified sequences</taxon>
        <taxon>metagenomes</taxon>
        <taxon>ecological metagenomes</taxon>
    </lineage>
</organism>
<accession>A0A644VZ25</accession>
<evidence type="ECO:0000313" key="1">
    <source>
        <dbReference type="EMBL" id="MPL96557.1"/>
    </source>
</evidence>
<comment type="caution">
    <text evidence="1">The sequence shown here is derived from an EMBL/GenBank/DDBJ whole genome shotgun (WGS) entry which is preliminary data.</text>
</comment>
<proteinExistence type="predicted"/>
<sequence length="71" mass="7901">MDGHQPEARGDFEHCECEVQRKQDELDGAGAGRYDSGGEQSEQLHVLSECRCGSDDEIPEGRKRNSVYFGV</sequence>
<dbReference type="AlphaFoldDB" id="A0A644VZ25"/>
<protein>
    <submittedName>
        <fullName evidence="1">Uncharacterized protein</fullName>
    </submittedName>
</protein>
<name>A0A644VZ25_9ZZZZ</name>